<keyword evidence="4 8" id="KW-0028">Amino-acid biosynthesis</keyword>
<evidence type="ECO:0000256" key="5">
    <source>
        <dbReference type="ARBA" id="ARBA00022679"/>
    </source>
</evidence>
<dbReference type="PIRSF" id="PIRSF001361">
    <property type="entry name" value="DAHP_synthase"/>
    <property type="match status" value="1"/>
</dbReference>
<dbReference type="NCBIfam" id="TIGR00034">
    <property type="entry name" value="aroFGH"/>
    <property type="match status" value="1"/>
</dbReference>
<dbReference type="EC" id="2.5.1.54" evidence="8"/>
<evidence type="ECO:0000256" key="6">
    <source>
        <dbReference type="ARBA" id="ARBA00023141"/>
    </source>
</evidence>
<dbReference type="GO" id="GO:0003849">
    <property type="term" value="F:3-deoxy-7-phosphoheptulonate synthase activity"/>
    <property type="evidence" value="ECO:0007669"/>
    <property type="project" value="UniProtKB-EC"/>
</dbReference>
<keyword evidence="5 8" id="KW-0808">Transferase</keyword>
<evidence type="ECO:0000256" key="3">
    <source>
        <dbReference type="ARBA" id="ARBA00007985"/>
    </source>
</evidence>
<evidence type="ECO:0000256" key="7">
    <source>
        <dbReference type="ARBA" id="ARBA00047508"/>
    </source>
</evidence>
<accession>A0AAW6CZG4</accession>
<comment type="similarity">
    <text evidence="3 8">Belongs to the class-I DAHP synthase family.</text>
</comment>
<protein>
    <recommendedName>
        <fullName evidence="8">Phospho-2-dehydro-3-deoxyheptonate aldolase</fullName>
        <ecNumber evidence="8">2.5.1.54</ecNumber>
    </recommendedName>
</protein>
<dbReference type="Proteomes" id="UP001210809">
    <property type="component" value="Unassembled WGS sequence"/>
</dbReference>
<name>A0AAW6CZG4_9FIRM</name>
<dbReference type="PANTHER" id="PTHR21225:SF12">
    <property type="entry name" value="PHOSPHO-2-DEHYDRO-3-DEOXYHEPTONATE ALDOLASE, TYROSINE-INHIBITED"/>
    <property type="match status" value="1"/>
</dbReference>
<comment type="function">
    <text evidence="1 8">Stereospecific condensation of phosphoenolpyruvate (PEP) and D-erythrose-4-phosphate (E4P) giving rise to 3-deoxy-D-arabino-heptulosonate-7-phosphate (DAHP).</text>
</comment>
<dbReference type="NCBIfam" id="NF009395">
    <property type="entry name" value="PRK12755.1"/>
    <property type="match status" value="1"/>
</dbReference>
<gene>
    <name evidence="10" type="ORF">PNE09_06650</name>
</gene>
<dbReference type="InterPro" id="IPR013785">
    <property type="entry name" value="Aldolase_TIM"/>
</dbReference>
<comment type="catalytic activity">
    <reaction evidence="7 8">
        <text>D-erythrose 4-phosphate + phosphoenolpyruvate + H2O = 7-phospho-2-dehydro-3-deoxy-D-arabino-heptonate + phosphate</text>
        <dbReference type="Rhea" id="RHEA:14717"/>
        <dbReference type="ChEBI" id="CHEBI:15377"/>
        <dbReference type="ChEBI" id="CHEBI:16897"/>
        <dbReference type="ChEBI" id="CHEBI:43474"/>
        <dbReference type="ChEBI" id="CHEBI:58394"/>
        <dbReference type="ChEBI" id="CHEBI:58702"/>
        <dbReference type="EC" id="2.5.1.54"/>
    </reaction>
</comment>
<dbReference type="GO" id="GO:0008652">
    <property type="term" value="P:amino acid biosynthetic process"/>
    <property type="evidence" value="ECO:0007669"/>
    <property type="project" value="UniProtKB-KW"/>
</dbReference>
<dbReference type="EMBL" id="JAQLXW010000007">
    <property type="protein sequence ID" value="MDB8003744.1"/>
    <property type="molecule type" value="Genomic_DNA"/>
</dbReference>
<dbReference type="InterPro" id="IPR006219">
    <property type="entry name" value="DAHP_synth_1"/>
</dbReference>
<evidence type="ECO:0000256" key="2">
    <source>
        <dbReference type="ARBA" id="ARBA00004688"/>
    </source>
</evidence>
<feature type="domain" description="DAHP synthetase I/KDSA" evidence="9">
    <location>
        <begin position="40"/>
        <end position="342"/>
    </location>
</feature>
<dbReference type="Pfam" id="PF00793">
    <property type="entry name" value="DAHP_synth_1"/>
    <property type="match status" value="1"/>
</dbReference>
<evidence type="ECO:0000313" key="11">
    <source>
        <dbReference type="Proteomes" id="UP001210809"/>
    </source>
</evidence>
<organism evidence="10 11">
    <name type="scientific">[Eubacterium] siraeum</name>
    <dbReference type="NCBI Taxonomy" id="39492"/>
    <lineage>
        <taxon>Bacteria</taxon>
        <taxon>Bacillati</taxon>
        <taxon>Bacillota</taxon>
        <taxon>Clostridia</taxon>
        <taxon>Eubacteriales</taxon>
        <taxon>Oscillospiraceae</taxon>
        <taxon>Oscillospiraceae incertae sedis</taxon>
    </lineage>
</organism>
<proteinExistence type="inferred from homology"/>
<dbReference type="GO" id="GO:0009073">
    <property type="term" value="P:aromatic amino acid family biosynthetic process"/>
    <property type="evidence" value="ECO:0007669"/>
    <property type="project" value="UniProtKB-KW"/>
</dbReference>
<evidence type="ECO:0000256" key="4">
    <source>
        <dbReference type="ARBA" id="ARBA00022605"/>
    </source>
</evidence>
<evidence type="ECO:0000313" key="10">
    <source>
        <dbReference type="EMBL" id="MDB8003744.1"/>
    </source>
</evidence>
<dbReference type="Gene3D" id="3.20.20.70">
    <property type="entry name" value="Aldolase class I"/>
    <property type="match status" value="1"/>
</dbReference>
<sequence length="351" mass="39902">MRNRKERKAMSMNMIRKLPTPKEIKELYPLSDKIVETKKQRDKEIADVFTGKSNKFLLIIGPCSADKEEPVLDYISRLVPVQEQVKDKILIIPRIYTNKPRTTGEGYKGMIHQPDPTKKEDMLEGLIKVRSLHTKAIEQTGFTCADEMLYPENYRYLSDLLSYVAIGARSVEDQQHRLTSSGMDIPVGMKNPTAGDMSVMLNSIRAAQASHTFIYRGWETVTSGNPLAHAILRGAVNKHGQTIPNYHYEDLSLLYELYCKKNLQNMAVIVDTNHSNSGKKYLEQVRIANEILHSRRHSKDLEGFVKGLMIESYIEDGSQSTDDAVYGKSITDPCLGWEKTEKLIYSLAEQL</sequence>
<comment type="caution">
    <text evidence="10">The sequence shown here is derived from an EMBL/GenBank/DDBJ whole genome shotgun (WGS) entry which is preliminary data.</text>
</comment>
<comment type="pathway">
    <text evidence="2 8">Metabolic intermediate biosynthesis; chorismate biosynthesis; chorismate from D-erythrose 4-phosphate and phosphoenolpyruvate: step 1/7.</text>
</comment>
<reference evidence="10" key="1">
    <citation type="submission" date="2023-01" db="EMBL/GenBank/DDBJ databases">
        <title>Human gut microbiome strain richness.</title>
        <authorList>
            <person name="Chen-Liaw A."/>
        </authorList>
    </citation>
    <scope>NUCLEOTIDE SEQUENCE</scope>
    <source>
        <strain evidence="10">1001283st1_G1_1001283B150217_161031</strain>
    </source>
</reference>
<dbReference type="SUPFAM" id="SSF51569">
    <property type="entry name" value="Aldolase"/>
    <property type="match status" value="1"/>
</dbReference>
<evidence type="ECO:0000256" key="8">
    <source>
        <dbReference type="PIRNR" id="PIRNR001361"/>
    </source>
</evidence>
<dbReference type="AlphaFoldDB" id="A0AAW6CZG4"/>
<dbReference type="PANTHER" id="PTHR21225">
    <property type="entry name" value="PHOSPHO-2-DEHYDRO-3-DEOXYHEPTONATE ALDOLASE DAHP SYNTHETASE"/>
    <property type="match status" value="1"/>
</dbReference>
<evidence type="ECO:0000259" key="9">
    <source>
        <dbReference type="Pfam" id="PF00793"/>
    </source>
</evidence>
<evidence type="ECO:0000256" key="1">
    <source>
        <dbReference type="ARBA" id="ARBA00003726"/>
    </source>
</evidence>
<dbReference type="GO" id="GO:0005737">
    <property type="term" value="C:cytoplasm"/>
    <property type="evidence" value="ECO:0007669"/>
    <property type="project" value="TreeGrafter"/>
</dbReference>
<keyword evidence="6 8" id="KW-0057">Aromatic amino acid biosynthesis</keyword>
<dbReference type="InterPro" id="IPR006218">
    <property type="entry name" value="DAHP1/KDSA"/>
</dbReference>